<protein>
    <recommendedName>
        <fullName evidence="2">GIY-YIG domain-containing protein</fullName>
    </recommendedName>
</protein>
<gene>
    <name evidence="3" type="ORF">ALC62_14786</name>
</gene>
<dbReference type="Proteomes" id="UP000078542">
    <property type="component" value="Unassembled WGS sequence"/>
</dbReference>
<dbReference type="EMBL" id="KQ978370">
    <property type="protein sequence ID" value="KYM94581.1"/>
    <property type="molecule type" value="Genomic_DNA"/>
</dbReference>
<dbReference type="PROSITE" id="PS50164">
    <property type="entry name" value="GIY_YIG"/>
    <property type="match status" value="1"/>
</dbReference>
<keyword evidence="4" id="KW-1185">Reference proteome</keyword>
<feature type="non-terminal residue" evidence="3">
    <location>
        <position position="1"/>
    </location>
</feature>
<dbReference type="AlphaFoldDB" id="A0A151I8G2"/>
<keyword evidence="1" id="KW-0175">Coiled coil</keyword>
<dbReference type="CDD" id="cd10442">
    <property type="entry name" value="GIY-YIG_PLEs"/>
    <property type="match status" value="1"/>
</dbReference>
<organism evidence="3 4">
    <name type="scientific">Cyphomyrmex costatus</name>
    <dbReference type="NCBI Taxonomy" id="456900"/>
    <lineage>
        <taxon>Eukaryota</taxon>
        <taxon>Metazoa</taxon>
        <taxon>Ecdysozoa</taxon>
        <taxon>Arthropoda</taxon>
        <taxon>Hexapoda</taxon>
        <taxon>Insecta</taxon>
        <taxon>Pterygota</taxon>
        <taxon>Neoptera</taxon>
        <taxon>Endopterygota</taxon>
        <taxon>Hymenoptera</taxon>
        <taxon>Apocrita</taxon>
        <taxon>Aculeata</taxon>
        <taxon>Formicoidea</taxon>
        <taxon>Formicidae</taxon>
        <taxon>Myrmicinae</taxon>
        <taxon>Cyphomyrmex</taxon>
    </lineage>
</organism>
<reference evidence="3 4" key="1">
    <citation type="submission" date="2016-03" db="EMBL/GenBank/DDBJ databases">
        <title>Cyphomyrmex costatus WGS genome.</title>
        <authorList>
            <person name="Nygaard S."/>
            <person name="Hu H."/>
            <person name="Boomsma J."/>
            <person name="Zhang G."/>
        </authorList>
    </citation>
    <scope>NUCLEOTIDE SEQUENCE [LARGE SCALE GENOMIC DNA]</scope>
    <source>
        <strain evidence="3">MS0001</strain>
        <tissue evidence="3">Whole body</tissue>
    </source>
</reference>
<accession>A0A151I8G2</accession>
<evidence type="ECO:0000313" key="3">
    <source>
        <dbReference type="EMBL" id="KYM94581.1"/>
    </source>
</evidence>
<dbReference type="InterPro" id="IPR000305">
    <property type="entry name" value="GIY-YIG_endonuc"/>
</dbReference>
<name>A0A151I8G2_9HYME</name>
<dbReference type="SUPFAM" id="SSF82771">
    <property type="entry name" value="GIY-YIG endonuclease"/>
    <property type="match status" value="1"/>
</dbReference>
<dbReference type="InterPro" id="IPR035901">
    <property type="entry name" value="GIY-YIG_endonuc_sf"/>
</dbReference>
<evidence type="ECO:0000313" key="4">
    <source>
        <dbReference type="Proteomes" id="UP000078542"/>
    </source>
</evidence>
<feature type="coiled-coil region" evidence="1">
    <location>
        <begin position="1"/>
        <end position="61"/>
    </location>
</feature>
<feature type="domain" description="GIY-YIG" evidence="2">
    <location>
        <begin position="20"/>
        <end position="115"/>
    </location>
</feature>
<dbReference type="Gene3D" id="3.40.1440.10">
    <property type="entry name" value="GIY-YIG endonuclease"/>
    <property type="match status" value="1"/>
</dbReference>
<evidence type="ECO:0000259" key="2">
    <source>
        <dbReference type="PROSITE" id="PS50164"/>
    </source>
</evidence>
<proteinExistence type="predicted"/>
<dbReference type="Pfam" id="PF01541">
    <property type="entry name" value="GIY-YIG"/>
    <property type="match status" value="1"/>
</dbReference>
<sequence>INNLSRIIKTEKDKLNKLDNTNVVYKIKCKDCDMTYVGQTKRKLRTRLKEHKDDLKKSNNNSVVSKHQFDSNHVMDWDGIAILDNEPVYFKRTISEMIHIKNQFNGLNLQSDTDKLPQLYFSIITNTHHDSNTNSHS</sequence>
<evidence type="ECO:0000256" key="1">
    <source>
        <dbReference type="SAM" id="Coils"/>
    </source>
</evidence>